<dbReference type="SUPFAM" id="SSF69754">
    <property type="entry name" value="Ribosome binding protein Y (YfiA homologue)"/>
    <property type="match status" value="1"/>
</dbReference>
<accession>A0A2V1IMM4</accession>
<keyword evidence="2" id="KW-1185">Reference proteome</keyword>
<proteinExistence type="predicted"/>
<dbReference type="Proteomes" id="UP000244905">
    <property type="component" value="Unassembled WGS sequence"/>
</dbReference>
<dbReference type="InterPro" id="IPR036567">
    <property type="entry name" value="RHF-like"/>
</dbReference>
<comment type="caution">
    <text evidence="1">The sequence shown here is derived from an EMBL/GenBank/DDBJ whole genome shotgun (WGS) entry which is preliminary data.</text>
</comment>
<dbReference type="GeneID" id="82526315"/>
<protein>
    <submittedName>
        <fullName evidence="1">Ribosome-associated translation inhibitor RaiA</fullName>
    </submittedName>
</protein>
<dbReference type="EMBL" id="PUEC01000017">
    <property type="protein sequence ID" value="PWB01904.1"/>
    <property type="molecule type" value="Genomic_DNA"/>
</dbReference>
<dbReference type="CDD" id="cd00552">
    <property type="entry name" value="RaiA"/>
    <property type="match status" value="1"/>
</dbReference>
<dbReference type="AlphaFoldDB" id="A0A2V1IMM4"/>
<reference evidence="2" key="1">
    <citation type="submission" date="2018-02" db="EMBL/GenBank/DDBJ databases">
        <authorList>
            <person name="Clavel T."/>
            <person name="Strowig T."/>
        </authorList>
    </citation>
    <scope>NUCLEOTIDE SEQUENCE [LARGE SCALE GENOMIC DNA]</scope>
    <source>
        <strain evidence="2">DSM 103720</strain>
    </source>
</reference>
<gene>
    <name evidence="1" type="primary">raiA</name>
    <name evidence="1" type="ORF">C5O23_08145</name>
</gene>
<dbReference type="NCBIfam" id="TIGR00741">
    <property type="entry name" value="yfiA"/>
    <property type="match status" value="1"/>
</dbReference>
<dbReference type="Pfam" id="PF02482">
    <property type="entry name" value="Ribosomal_S30AE"/>
    <property type="match status" value="1"/>
</dbReference>
<evidence type="ECO:0000313" key="1">
    <source>
        <dbReference type="EMBL" id="PWB01904.1"/>
    </source>
</evidence>
<dbReference type="RefSeq" id="WP_107032455.1">
    <property type="nucleotide sequence ID" value="NZ_CAJSYL010000027.1"/>
</dbReference>
<organism evidence="1 2">
    <name type="scientific">Duncaniella muris</name>
    <dbReference type="NCBI Taxonomy" id="2094150"/>
    <lineage>
        <taxon>Bacteria</taxon>
        <taxon>Pseudomonadati</taxon>
        <taxon>Bacteroidota</taxon>
        <taxon>Bacteroidia</taxon>
        <taxon>Bacteroidales</taxon>
        <taxon>Muribaculaceae</taxon>
        <taxon>Duncaniella</taxon>
    </lineage>
</organism>
<dbReference type="InterPro" id="IPR003489">
    <property type="entry name" value="RHF/RaiA"/>
</dbReference>
<evidence type="ECO:0000313" key="2">
    <source>
        <dbReference type="Proteomes" id="UP000244905"/>
    </source>
</evidence>
<name>A0A2V1IMM4_9BACT</name>
<sequence>METNIKAIHFDISEKLTSFINKKIEKLTRRYPEVMSAEVSLRVVKPETALNKQAIVSLSVPQEREQVADKTADTFEEAIDLCLEALDRQLEKIKNKK</sequence>
<dbReference type="Gene3D" id="3.30.160.100">
    <property type="entry name" value="Ribosome hibernation promotion factor-like"/>
    <property type="match status" value="1"/>
</dbReference>